<reference evidence="3" key="1">
    <citation type="journal article" date="2019" name="Int. J. Syst. Evol. Microbiol.">
        <title>The Global Catalogue of Microorganisms (GCM) 10K type strain sequencing project: providing services to taxonomists for standard genome sequencing and annotation.</title>
        <authorList>
            <consortium name="The Broad Institute Genomics Platform"/>
            <consortium name="The Broad Institute Genome Sequencing Center for Infectious Disease"/>
            <person name="Wu L."/>
            <person name="Ma J."/>
        </authorList>
    </citation>
    <scope>NUCLEOTIDE SEQUENCE [LARGE SCALE GENOMIC DNA]</scope>
    <source>
        <strain evidence="3">JCM 18542</strain>
    </source>
</reference>
<name>A0ABP9CHF5_9ACTN</name>
<dbReference type="PANTHER" id="PTHR12110:SF48">
    <property type="entry name" value="BLL3656 PROTEIN"/>
    <property type="match status" value="1"/>
</dbReference>
<accession>A0ABP9CHF5</accession>
<dbReference type="InterPro" id="IPR013022">
    <property type="entry name" value="Xyl_isomerase-like_TIM-brl"/>
</dbReference>
<dbReference type="Gene3D" id="3.20.20.150">
    <property type="entry name" value="Divalent-metal-dependent TIM barrel enzymes"/>
    <property type="match status" value="1"/>
</dbReference>
<comment type="caution">
    <text evidence="2">The sequence shown here is derived from an EMBL/GenBank/DDBJ whole genome shotgun (WGS) entry which is preliminary data.</text>
</comment>
<feature type="domain" description="Xylose isomerase-like TIM barrel" evidence="1">
    <location>
        <begin position="2"/>
        <end position="119"/>
    </location>
</feature>
<protein>
    <recommendedName>
        <fullName evidence="1">Xylose isomerase-like TIM barrel domain-containing protein</fullName>
    </recommendedName>
</protein>
<dbReference type="SUPFAM" id="SSF51658">
    <property type="entry name" value="Xylose isomerase-like"/>
    <property type="match status" value="1"/>
</dbReference>
<dbReference type="Proteomes" id="UP001500839">
    <property type="component" value="Unassembled WGS sequence"/>
</dbReference>
<dbReference type="Pfam" id="PF01261">
    <property type="entry name" value="AP_endonuc_2"/>
    <property type="match status" value="1"/>
</dbReference>
<dbReference type="InterPro" id="IPR050312">
    <property type="entry name" value="IolE/XylAMocC-like"/>
</dbReference>
<evidence type="ECO:0000313" key="3">
    <source>
        <dbReference type="Proteomes" id="UP001500839"/>
    </source>
</evidence>
<dbReference type="EMBL" id="BAABKQ010000001">
    <property type="protein sequence ID" value="GAA4810602.1"/>
    <property type="molecule type" value="Genomic_DNA"/>
</dbReference>
<proteinExistence type="predicted"/>
<evidence type="ECO:0000259" key="1">
    <source>
        <dbReference type="Pfam" id="PF01261"/>
    </source>
</evidence>
<organism evidence="2 3">
    <name type="scientific">Tomitella cavernea</name>
    <dbReference type="NCBI Taxonomy" id="1387982"/>
    <lineage>
        <taxon>Bacteria</taxon>
        <taxon>Bacillati</taxon>
        <taxon>Actinomycetota</taxon>
        <taxon>Actinomycetes</taxon>
        <taxon>Mycobacteriales</taxon>
        <taxon>Tomitella</taxon>
    </lineage>
</organism>
<sequence length="136" mass="14456">MALEFIPGTGIPDLAAALGIARRAARPNAGVLFDSWHFLRNGGALGDIAGLAECHVVEAQLSDRRTPAPGEEYVPMKRRLPLGEGEAPLAAIARAMRQAAPEAVFSLEIFPDEPGDPDRTVAHLAETTRVCAPAHR</sequence>
<dbReference type="InterPro" id="IPR036237">
    <property type="entry name" value="Xyl_isomerase-like_sf"/>
</dbReference>
<dbReference type="PANTHER" id="PTHR12110">
    <property type="entry name" value="HYDROXYPYRUVATE ISOMERASE"/>
    <property type="match status" value="1"/>
</dbReference>
<gene>
    <name evidence="2" type="ORF">GCM10023353_13670</name>
</gene>
<evidence type="ECO:0000313" key="2">
    <source>
        <dbReference type="EMBL" id="GAA4810602.1"/>
    </source>
</evidence>
<keyword evidence="3" id="KW-1185">Reference proteome</keyword>